<reference evidence="1" key="1">
    <citation type="submission" date="2020-08" db="EMBL/GenBank/DDBJ databases">
        <title>Genome public.</title>
        <authorList>
            <person name="Liu C."/>
            <person name="Sun Q."/>
        </authorList>
    </citation>
    <scope>NUCLEOTIDE SEQUENCE</scope>
    <source>
        <strain evidence="1">BX7</strain>
    </source>
</reference>
<comment type="caution">
    <text evidence="1">The sequence shown here is derived from an EMBL/GenBank/DDBJ whole genome shotgun (WGS) entry which is preliminary data.</text>
</comment>
<dbReference type="AlphaFoldDB" id="A0A926DEQ0"/>
<keyword evidence="2" id="KW-1185">Reference proteome</keyword>
<sequence length="152" mass="16321">METLCGADCGACALRESCGGCAKTGGRPFGGACVCAECYKTGGEEAFRVCCEQLLREFNALGIADMPSVTQLCQLNGAYVNLEYPLANGQRVKLLDDSRVYLGWQLEREGSDRCYGLVADEEYLLVCEYGCGGSDPQIIVYKKRSAVSGGQI</sequence>
<dbReference type="Proteomes" id="UP000620366">
    <property type="component" value="Unassembled WGS sequence"/>
</dbReference>
<accession>A0A926DEQ0</accession>
<gene>
    <name evidence="1" type="ORF">H8695_07040</name>
</gene>
<name>A0A926DEQ0_9FIRM</name>
<evidence type="ECO:0000313" key="2">
    <source>
        <dbReference type="Proteomes" id="UP000620366"/>
    </source>
</evidence>
<proteinExistence type="predicted"/>
<dbReference type="RefSeq" id="WP_249300284.1">
    <property type="nucleotide sequence ID" value="NZ_JACRSP010000003.1"/>
</dbReference>
<organism evidence="1 2">
    <name type="scientific">Feifania hominis</name>
    <dbReference type="NCBI Taxonomy" id="2763660"/>
    <lineage>
        <taxon>Bacteria</taxon>
        <taxon>Bacillati</taxon>
        <taxon>Bacillota</taxon>
        <taxon>Clostridia</taxon>
        <taxon>Eubacteriales</taxon>
        <taxon>Feifaniaceae</taxon>
        <taxon>Feifania</taxon>
    </lineage>
</organism>
<dbReference type="EMBL" id="JACRSP010000003">
    <property type="protein sequence ID" value="MBC8536439.1"/>
    <property type="molecule type" value="Genomic_DNA"/>
</dbReference>
<evidence type="ECO:0000313" key="1">
    <source>
        <dbReference type="EMBL" id="MBC8536439.1"/>
    </source>
</evidence>
<protein>
    <submittedName>
        <fullName evidence="1">DUF3795 domain-containing protein</fullName>
    </submittedName>
</protein>